<feature type="compositionally biased region" description="Basic and acidic residues" evidence="9">
    <location>
        <begin position="1"/>
        <end position="10"/>
    </location>
</feature>
<feature type="region of interest" description="Disordered" evidence="9">
    <location>
        <begin position="572"/>
        <end position="594"/>
    </location>
</feature>
<feature type="region of interest" description="Disordered" evidence="9">
    <location>
        <begin position="1"/>
        <end position="47"/>
    </location>
</feature>
<dbReference type="Pfam" id="PF00105">
    <property type="entry name" value="zf-C4"/>
    <property type="match status" value="1"/>
</dbReference>
<keyword evidence="1" id="KW-0479">Metal-binding</keyword>
<evidence type="ECO:0000256" key="8">
    <source>
        <dbReference type="ARBA" id="ARBA00023242"/>
    </source>
</evidence>
<dbReference type="Gene3D" id="1.10.565.10">
    <property type="entry name" value="Retinoid X Receptor"/>
    <property type="match status" value="1"/>
</dbReference>
<protein>
    <submittedName>
        <fullName evidence="13">Uncharacterized protein LOC101863988</fullName>
    </submittedName>
</protein>
<evidence type="ECO:0000259" key="11">
    <source>
        <dbReference type="PROSITE" id="PS51843"/>
    </source>
</evidence>
<keyword evidence="12" id="KW-1185">Reference proteome</keyword>
<reference evidence="13" key="1">
    <citation type="submission" date="2025-08" db="UniProtKB">
        <authorList>
            <consortium name="RefSeq"/>
        </authorList>
    </citation>
    <scope>IDENTIFICATION</scope>
</reference>
<proteinExistence type="predicted"/>
<dbReference type="SMART" id="SM00399">
    <property type="entry name" value="ZnF_C4"/>
    <property type="match status" value="1"/>
</dbReference>
<dbReference type="PRINTS" id="PR00398">
    <property type="entry name" value="STRDHORMONER"/>
</dbReference>
<dbReference type="InterPro" id="IPR001723">
    <property type="entry name" value="Nuclear_hrmn_rcpt"/>
</dbReference>
<dbReference type="SMART" id="SM00430">
    <property type="entry name" value="HOLI"/>
    <property type="match status" value="1"/>
</dbReference>
<keyword evidence="3" id="KW-0862">Zinc</keyword>
<evidence type="ECO:0000256" key="5">
    <source>
        <dbReference type="ARBA" id="ARBA00023125"/>
    </source>
</evidence>
<dbReference type="Pfam" id="PF00104">
    <property type="entry name" value="Hormone_recep"/>
    <property type="match status" value="1"/>
</dbReference>
<evidence type="ECO:0000256" key="7">
    <source>
        <dbReference type="ARBA" id="ARBA00023170"/>
    </source>
</evidence>
<accession>A0ABM0JRW7</accession>
<dbReference type="Proteomes" id="UP000694888">
    <property type="component" value="Unplaced"/>
</dbReference>
<sequence length="1220" mass="135036">MSVPDDKDLIYDLFHQPESAESQSSPYTPDPRPFPFDQWRTLEINSPPPLTKFSEASLTSQRERESFQAPDFYDLHSQARNSGASVTDDRQVPCILNRPCIKATKRSQSVPEPSRIGSVAEPSHIGLFIEPPHSSLFNETSHSGLGTESLHSSLFIEPSHSGLGTESSHSSSFIEPSHLGSVIDLSHSGLITNSTDTALLTKASHTSYDATPVHTSLPRSLATEDQSHIPLDSSDEVLHDTREAFKVYRYDNSPREGCNNNANRTTSSTFLTERDTNNRDQLSFPAGNNGRFAELHASTRCSNNIEESHLVGIDFDDLDILAPAHFDNLEHENLQTVLQTLADGVDESSLHEITASSVSAQVFRDHSPSGCKNELSERDVYTLTSSSSGYRTSCTVPASRDGSDGGVIQTSDLPVPGSDLFDLLSWLKSNSLSTEQAVDVDEDFLNPRNNSVRSAVDTTNQNPCILEFSYQFKCDEAEMTLQEVATQPILQPEYCQTQYLDSFTSCGAGDGLNIPQPSSDHMTSLSLPSLDGDNFAQTPPEGVPGQHQIGTSHHVYPPDCFREKNEFHLSASSIPPHRDRHNNEGLGNTSRLGFPCNPAGRPESDVITSKEHNQPLPLQLQVWDPDYFLHSITSTDSSINYDTVPVYESPNSDTVINLDFVTKEKDATTTPNHWGNDAKFATAKSDAGTVSTITRAAANVPLTSLSFLKEPRGGIDPRPTTSEFKGGPHHLPNLTELLKAPLPSQVCLPPKDSETSTTSRLKLSSNLTTKETFPHAASISSFVSPFFTATSFSFSFSSSSISSDTPSSVELCKKRLLKRGADVEVDKLKPSSGKAHLPPCRVCGSQATGFHFGVNSCEQCYEFFRRAIRKKDLLTCCIKKEKCRLVEGTSKGGCNYCRLQRCLKGGMSTEKIKTGRYSQIKIAHDFEEMKRLVCNKETHHEDIFAHFQHSIVLLEKTGSEFPGLDLLEDLDVLEQKQKVFHKVYTRIRSRNCPSLNNLTIKKTGDQVRCTITTITENVVYPGVTEFSAETLQNIQRRLGDLVGFCKGIPGFSVLSLKDRMTLVRRSWLEIFMLGSTAGGINESLEVATGPGGDTFHFDLVIEMTTSAHFRAVLALSRKIQKLQLTRRELLILKVIALTLSNDVILEDKTKVEELNWYYVQCMHQELDRRFRPQGESSVLKARVTFTAMVCLLVEMRRVSVSFQVMTGQDQYFKNLVNGSG</sequence>
<feature type="domain" description="NR LBD" evidence="11">
    <location>
        <begin position="1003"/>
        <end position="1220"/>
    </location>
</feature>
<dbReference type="PRINTS" id="PR00047">
    <property type="entry name" value="STROIDFINGER"/>
</dbReference>
<evidence type="ECO:0000256" key="9">
    <source>
        <dbReference type="SAM" id="MobiDB-lite"/>
    </source>
</evidence>
<evidence type="ECO:0000256" key="1">
    <source>
        <dbReference type="ARBA" id="ARBA00022723"/>
    </source>
</evidence>
<evidence type="ECO:0000256" key="4">
    <source>
        <dbReference type="ARBA" id="ARBA00023015"/>
    </source>
</evidence>
<evidence type="ECO:0000313" key="13">
    <source>
        <dbReference type="RefSeq" id="XP_005100133.1"/>
    </source>
</evidence>
<dbReference type="InterPro" id="IPR000536">
    <property type="entry name" value="Nucl_hrmn_rcpt_lig-bd"/>
</dbReference>
<dbReference type="InterPro" id="IPR013088">
    <property type="entry name" value="Znf_NHR/GATA"/>
</dbReference>
<evidence type="ECO:0000313" key="12">
    <source>
        <dbReference type="Proteomes" id="UP000694888"/>
    </source>
</evidence>
<keyword evidence="2" id="KW-0863">Zinc-finger</keyword>
<dbReference type="SUPFAM" id="SSF57716">
    <property type="entry name" value="Glucocorticoid receptor-like (DNA-binding domain)"/>
    <property type="match status" value="1"/>
</dbReference>
<dbReference type="SUPFAM" id="SSF48508">
    <property type="entry name" value="Nuclear receptor ligand-binding domain"/>
    <property type="match status" value="1"/>
</dbReference>
<keyword evidence="7" id="KW-0675">Receptor</keyword>
<keyword evidence="6" id="KW-0804">Transcription</keyword>
<dbReference type="RefSeq" id="XP_005100133.1">
    <property type="nucleotide sequence ID" value="XM_005100076.3"/>
</dbReference>
<dbReference type="PROSITE" id="PS51030">
    <property type="entry name" value="NUCLEAR_REC_DBD_2"/>
    <property type="match status" value="1"/>
</dbReference>
<dbReference type="GeneID" id="101863988"/>
<dbReference type="Gene3D" id="3.30.50.10">
    <property type="entry name" value="Erythroid Transcription Factor GATA-1, subunit A"/>
    <property type="match status" value="1"/>
</dbReference>
<dbReference type="PROSITE" id="PS00031">
    <property type="entry name" value="NUCLEAR_REC_DBD_1"/>
    <property type="match status" value="1"/>
</dbReference>
<dbReference type="CDD" id="cd06157">
    <property type="entry name" value="NR_LBD"/>
    <property type="match status" value="1"/>
</dbReference>
<feature type="domain" description="Nuclear receptor" evidence="10">
    <location>
        <begin position="837"/>
        <end position="914"/>
    </location>
</feature>
<dbReference type="InterPro" id="IPR001628">
    <property type="entry name" value="Znf_hrmn_rcpt"/>
</dbReference>
<keyword evidence="5" id="KW-0238">DNA-binding</keyword>
<dbReference type="PANTHER" id="PTHR24082">
    <property type="entry name" value="NUCLEAR HORMONE RECEPTOR"/>
    <property type="match status" value="1"/>
</dbReference>
<dbReference type="PROSITE" id="PS51843">
    <property type="entry name" value="NR_LBD"/>
    <property type="match status" value="1"/>
</dbReference>
<evidence type="ECO:0000256" key="2">
    <source>
        <dbReference type="ARBA" id="ARBA00022771"/>
    </source>
</evidence>
<evidence type="ECO:0000256" key="6">
    <source>
        <dbReference type="ARBA" id="ARBA00023163"/>
    </source>
</evidence>
<keyword evidence="8" id="KW-0539">Nucleus</keyword>
<organism evidence="12 13">
    <name type="scientific">Aplysia californica</name>
    <name type="common">California sea hare</name>
    <dbReference type="NCBI Taxonomy" id="6500"/>
    <lineage>
        <taxon>Eukaryota</taxon>
        <taxon>Metazoa</taxon>
        <taxon>Spiralia</taxon>
        <taxon>Lophotrochozoa</taxon>
        <taxon>Mollusca</taxon>
        <taxon>Gastropoda</taxon>
        <taxon>Heterobranchia</taxon>
        <taxon>Euthyneura</taxon>
        <taxon>Tectipleura</taxon>
        <taxon>Aplysiida</taxon>
        <taxon>Aplysioidea</taxon>
        <taxon>Aplysiidae</taxon>
        <taxon>Aplysia</taxon>
    </lineage>
</organism>
<dbReference type="InterPro" id="IPR035500">
    <property type="entry name" value="NHR-like_dom_sf"/>
</dbReference>
<dbReference type="PANTHER" id="PTHR24082:SF473">
    <property type="entry name" value="ECDYSONE-INDUCED PROTEIN 75B, ISOFORM B"/>
    <property type="match status" value="1"/>
</dbReference>
<dbReference type="InterPro" id="IPR050234">
    <property type="entry name" value="Nuclear_hormone_rcpt_NR1"/>
</dbReference>
<name>A0ABM0JRW7_APLCA</name>
<evidence type="ECO:0000256" key="3">
    <source>
        <dbReference type="ARBA" id="ARBA00022833"/>
    </source>
</evidence>
<feature type="region of interest" description="Disordered" evidence="9">
    <location>
        <begin position="531"/>
        <end position="553"/>
    </location>
</feature>
<keyword evidence="4" id="KW-0805">Transcription regulation</keyword>
<gene>
    <name evidence="13" type="primary">LOC101863988</name>
</gene>
<evidence type="ECO:0000259" key="10">
    <source>
        <dbReference type="PROSITE" id="PS51030"/>
    </source>
</evidence>